<evidence type="ECO:0000313" key="1">
    <source>
        <dbReference type="EMBL" id="KAJ7017236.1"/>
    </source>
</evidence>
<dbReference type="EMBL" id="JARJCM010000423">
    <property type="protein sequence ID" value="KAJ7017236.1"/>
    <property type="molecule type" value="Genomic_DNA"/>
</dbReference>
<dbReference type="AlphaFoldDB" id="A0AAD6RXG1"/>
<reference evidence="1" key="1">
    <citation type="submission" date="2023-03" db="EMBL/GenBank/DDBJ databases">
        <title>Massive genome expansion in bonnet fungi (Mycena s.s.) driven by repeated elements and novel gene families across ecological guilds.</title>
        <authorList>
            <consortium name="Lawrence Berkeley National Laboratory"/>
            <person name="Harder C.B."/>
            <person name="Miyauchi S."/>
            <person name="Viragh M."/>
            <person name="Kuo A."/>
            <person name="Thoen E."/>
            <person name="Andreopoulos B."/>
            <person name="Lu D."/>
            <person name="Skrede I."/>
            <person name="Drula E."/>
            <person name="Henrissat B."/>
            <person name="Morin E."/>
            <person name="Kohler A."/>
            <person name="Barry K."/>
            <person name="LaButti K."/>
            <person name="Morin E."/>
            <person name="Salamov A."/>
            <person name="Lipzen A."/>
            <person name="Mereny Z."/>
            <person name="Hegedus B."/>
            <person name="Baldrian P."/>
            <person name="Stursova M."/>
            <person name="Weitz H."/>
            <person name="Taylor A."/>
            <person name="Grigoriev I.V."/>
            <person name="Nagy L.G."/>
            <person name="Martin F."/>
            <person name="Kauserud H."/>
        </authorList>
    </citation>
    <scope>NUCLEOTIDE SEQUENCE</scope>
    <source>
        <strain evidence="1">CBHHK200</strain>
    </source>
</reference>
<accession>A0AAD6RXG1</accession>
<sequence length="303" mass="33809">MILADDATQMQRMNRFLAYLLELEPLIDGFQRIQHPTPLQSAVNAKLDFLLPFREHGPSRVNSRGTRGAFHPGHSATWAGLFSGLIFRGVTFASPFAQSATSTTFFRDVSAWDVECANYTNPPEFFFCNPWAYSKRKSKRSKSLVAEYWAAIHVPDCPNWEVNTATSNYPFKSCYDFLKQTSPSRFQEIGPLAGFLLAGDFSYAGVVQSPTVDDVGEIIRGINKGGVKRLELLGLVRPREKGMGRAFKMASMVEVKAGFSKLQGFLDTKLTAAQKAHMVFDPIMSENSLCKLTRVVKAKIFVI</sequence>
<name>A0AAD6RXG1_9AGAR</name>
<evidence type="ECO:0000313" key="2">
    <source>
        <dbReference type="Proteomes" id="UP001218188"/>
    </source>
</evidence>
<dbReference type="Proteomes" id="UP001218188">
    <property type="component" value="Unassembled WGS sequence"/>
</dbReference>
<gene>
    <name evidence="1" type="ORF">C8F04DRAFT_1200829</name>
</gene>
<keyword evidence="2" id="KW-1185">Reference proteome</keyword>
<proteinExistence type="predicted"/>
<protein>
    <submittedName>
        <fullName evidence="1">Uncharacterized protein</fullName>
    </submittedName>
</protein>
<comment type="caution">
    <text evidence="1">The sequence shown here is derived from an EMBL/GenBank/DDBJ whole genome shotgun (WGS) entry which is preliminary data.</text>
</comment>
<organism evidence="1 2">
    <name type="scientific">Mycena alexandri</name>
    <dbReference type="NCBI Taxonomy" id="1745969"/>
    <lineage>
        <taxon>Eukaryota</taxon>
        <taxon>Fungi</taxon>
        <taxon>Dikarya</taxon>
        <taxon>Basidiomycota</taxon>
        <taxon>Agaricomycotina</taxon>
        <taxon>Agaricomycetes</taxon>
        <taxon>Agaricomycetidae</taxon>
        <taxon>Agaricales</taxon>
        <taxon>Marasmiineae</taxon>
        <taxon>Mycenaceae</taxon>
        <taxon>Mycena</taxon>
    </lineage>
</organism>